<dbReference type="GeneID" id="22572090"/>
<dbReference type="KEGG" id="lpan:LPMP_050120"/>
<dbReference type="VEuPathDB" id="TriTrypDB:LPMP_050120"/>
<evidence type="ECO:0000313" key="1">
    <source>
        <dbReference type="EMBL" id="AIN95453.1"/>
    </source>
</evidence>
<dbReference type="VEuPathDB" id="TriTrypDB:LPAL13_050006200"/>
<dbReference type="Proteomes" id="UP000063063">
    <property type="component" value="Chromosome 5"/>
</dbReference>
<proteinExistence type="predicted"/>
<organism evidence="1 2">
    <name type="scientific">Leishmania panamensis</name>
    <dbReference type="NCBI Taxonomy" id="5679"/>
    <lineage>
        <taxon>Eukaryota</taxon>
        <taxon>Discoba</taxon>
        <taxon>Euglenozoa</taxon>
        <taxon>Kinetoplastea</taxon>
        <taxon>Metakinetoplastina</taxon>
        <taxon>Trypanosomatida</taxon>
        <taxon>Trypanosomatidae</taxon>
        <taxon>Leishmaniinae</taxon>
        <taxon>Leishmania</taxon>
        <taxon>Leishmania guyanensis species complex</taxon>
    </lineage>
</organism>
<sequence length="338" mass="37671">MLRRSSRQRAAVAAVGLAVVGAGDGTRQRNSLQRLLRDHDEGVAANARGAITVRSTYDVESALYYDQYNMAVLPCVSGGAARQSLRAKLIESGAVAGVQEQLLAPWQAAGERRVVVFGCRSTAYLTRQLLADTAHSFLVVDPSLKELMVAAAALTPAFANRLFFLRCESMFACLQVLQPETADVAVVPMPVPFWSKRGSHRRLVHFDFYCAAHHVLRVREGPTDPRGVVLFTDCEPYAAFMMEHLEEAKLVVPYTRKNPSQVFQRWLPYDELVEVVESGVERRRREFPKQRNEEVIALAAAKSGATTPDATRLLSSYDYSRKYYRDFAERVVQQAGSV</sequence>
<name>A0A088RHS6_LEIPA</name>
<reference evidence="1 2" key="1">
    <citation type="journal article" date="2015" name="Sci. Rep.">
        <title>The genome of Leishmania panamensis: insights into genomics of the L. (Viannia) subgenus.</title>
        <authorList>
            <person name="Llanes A."/>
            <person name="Restrepo C.M."/>
            <person name="Vecchio G.D."/>
            <person name="Anguizola F.J."/>
            <person name="Lleonart R."/>
        </authorList>
    </citation>
    <scope>NUCLEOTIDE SEQUENCE [LARGE SCALE GENOMIC DNA]</scope>
    <source>
        <strain evidence="1 2">MHOM/PA/94/PSC-1</strain>
    </source>
</reference>
<dbReference type="eggNOG" id="ENOG502RYYM">
    <property type="taxonomic scope" value="Eukaryota"/>
</dbReference>
<dbReference type="EMBL" id="CP009374">
    <property type="protein sequence ID" value="AIN95453.1"/>
    <property type="molecule type" value="Genomic_DNA"/>
</dbReference>
<dbReference type="AlphaFoldDB" id="A0A088RHS6"/>
<accession>A0A088RHS6</accession>
<protein>
    <submittedName>
        <fullName evidence="1">Uncharacterized protein</fullName>
    </submittedName>
</protein>
<dbReference type="FunFam" id="3.40.50.150:FF:000564">
    <property type="entry name" value="Hypothetical_protein_-_conserved"/>
    <property type="match status" value="1"/>
</dbReference>
<dbReference type="OrthoDB" id="249874at2759"/>
<dbReference type="RefSeq" id="XP_010703775.1">
    <property type="nucleotide sequence ID" value="XM_010705473.1"/>
</dbReference>
<keyword evidence="2" id="KW-1185">Reference proteome</keyword>
<gene>
    <name evidence="1" type="ORF">LPMP_050120</name>
</gene>
<dbReference type="Gene3D" id="3.40.50.150">
    <property type="entry name" value="Vaccinia Virus protein VP39"/>
    <property type="match status" value="1"/>
</dbReference>
<dbReference type="InterPro" id="IPR029063">
    <property type="entry name" value="SAM-dependent_MTases_sf"/>
</dbReference>
<evidence type="ECO:0000313" key="2">
    <source>
        <dbReference type="Proteomes" id="UP000063063"/>
    </source>
</evidence>